<dbReference type="InterPro" id="IPR000866">
    <property type="entry name" value="AhpC/TSA"/>
</dbReference>
<dbReference type="GO" id="GO:0016209">
    <property type="term" value="F:antioxidant activity"/>
    <property type="evidence" value="ECO:0007669"/>
    <property type="project" value="InterPro"/>
</dbReference>
<feature type="domain" description="Thioredoxin" evidence="1">
    <location>
        <begin position="64"/>
        <end position="224"/>
    </location>
</feature>
<comment type="caution">
    <text evidence="2">The sequence shown here is derived from an EMBL/GenBank/DDBJ whole genome shotgun (WGS) entry which is preliminary data.</text>
</comment>
<dbReference type="Gene3D" id="3.40.30.10">
    <property type="entry name" value="Glutaredoxin"/>
    <property type="match status" value="1"/>
</dbReference>
<evidence type="ECO:0000259" key="1">
    <source>
        <dbReference type="PROSITE" id="PS51352"/>
    </source>
</evidence>
<organism evidence="2 3">
    <name type="scientific">Micractinium conductrix</name>
    <dbReference type="NCBI Taxonomy" id="554055"/>
    <lineage>
        <taxon>Eukaryota</taxon>
        <taxon>Viridiplantae</taxon>
        <taxon>Chlorophyta</taxon>
        <taxon>core chlorophytes</taxon>
        <taxon>Trebouxiophyceae</taxon>
        <taxon>Chlorellales</taxon>
        <taxon>Chlorellaceae</taxon>
        <taxon>Chlorella clade</taxon>
        <taxon>Micractinium</taxon>
    </lineage>
</organism>
<gene>
    <name evidence="2" type="ORF">C2E20_6205</name>
</gene>
<name>A0A2P6V8H7_9CHLO</name>
<dbReference type="InterPro" id="IPR047262">
    <property type="entry name" value="PRX-like1"/>
</dbReference>
<sequence length="253" mass="27084">MASSVACAAPAATCAVHAQRTQPFRPAAACTARLSVTRAQQRVGRGRGRGVLQVVAVRTENEEVALGFKAPDFELPEPLTGKAVKLSEYAAGAPATLVMFICNHCPFVVHLKPAITELAKEYQGKGVKVVAISSNSAETHPQDGPDKMAEDVQAQGYTFPYLFDEAQEAAKAYQAACTPEFYVFGADMGLTYHGQFDDSRPSKYGGDIPVTGEDLRNALDCTLAGRPVDKRVRPSIGCNIKWAPGKAPAWFHG</sequence>
<dbReference type="OrthoDB" id="1308at2759"/>
<accession>A0A2P6V8H7</accession>
<dbReference type="InterPro" id="IPR036249">
    <property type="entry name" value="Thioredoxin-like_sf"/>
</dbReference>
<dbReference type="SUPFAM" id="SSF52833">
    <property type="entry name" value="Thioredoxin-like"/>
    <property type="match status" value="1"/>
</dbReference>
<dbReference type="AlphaFoldDB" id="A0A2P6V8H7"/>
<dbReference type="GO" id="GO:0016491">
    <property type="term" value="F:oxidoreductase activity"/>
    <property type="evidence" value="ECO:0007669"/>
    <property type="project" value="InterPro"/>
</dbReference>
<dbReference type="EMBL" id="LHPF02000020">
    <property type="protein sequence ID" value="PSC70394.1"/>
    <property type="molecule type" value="Genomic_DNA"/>
</dbReference>
<dbReference type="Pfam" id="PF00578">
    <property type="entry name" value="AhpC-TSA"/>
    <property type="match status" value="1"/>
</dbReference>
<evidence type="ECO:0000313" key="2">
    <source>
        <dbReference type="EMBL" id="PSC70394.1"/>
    </source>
</evidence>
<dbReference type="InterPro" id="IPR013766">
    <property type="entry name" value="Thioredoxin_domain"/>
</dbReference>
<dbReference type="PANTHER" id="PTHR43640:SF1">
    <property type="entry name" value="THIOREDOXIN-DEPENDENT PEROXIREDOXIN"/>
    <property type="match status" value="1"/>
</dbReference>
<dbReference type="STRING" id="554055.A0A2P6V8H7"/>
<evidence type="ECO:0000313" key="3">
    <source>
        <dbReference type="Proteomes" id="UP000239649"/>
    </source>
</evidence>
<dbReference type="Proteomes" id="UP000239649">
    <property type="component" value="Unassembled WGS sequence"/>
</dbReference>
<dbReference type="PROSITE" id="PS51352">
    <property type="entry name" value="THIOREDOXIN_2"/>
    <property type="match status" value="1"/>
</dbReference>
<dbReference type="PANTHER" id="PTHR43640">
    <property type="entry name" value="OS07G0260300 PROTEIN"/>
    <property type="match status" value="1"/>
</dbReference>
<protein>
    <submittedName>
        <fullName evidence="2">Alkyl hydroperoxide reductase</fullName>
    </submittedName>
</protein>
<reference evidence="2 3" key="1">
    <citation type="journal article" date="2018" name="Plant J.">
        <title>Genome sequences of Chlorella sorokiniana UTEX 1602 and Micractinium conductrix SAG 241.80: implications to maltose excretion by a green alga.</title>
        <authorList>
            <person name="Arriola M.B."/>
            <person name="Velmurugan N."/>
            <person name="Zhang Y."/>
            <person name="Plunkett M.H."/>
            <person name="Hondzo H."/>
            <person name="Barney B.M."/>
        </authorList>
    </citation>
    <scope>NUCLEOTIDE SEQUENCE [LARGE SCALE GENOMIC DNA]</scope>
    <source>
        <strain evidence="2 3">SAG 241.80</strain>
    </source>
</reference>
<proteinExistence type="predicted"/>
<keyword evidence="3" id="KW-1185">Reference proteome</keyword>
<dbReference type="CDD" id="cd02969">
    <property type="entry name" value="PRX_like1"/>
    <property type="match status" value="1"/>
</dbReference>